<reference evidence="3" key="1">
    <citation type="journal article" date="2016" name="Nat. Genet.">
        <title>The genome sequences of Arachis duranensis and Arachis ipaensis, the diploid ancestors of cultivated peanut.</title>
        <authorList>
            <person name="Bertioli D.J."/>
            <person name="Cannon S.B."/>
            <person name="Froenicke L."/>
            <person name="Huang G."/>
            <person name="Farmer A.D."/>
            <person name="Cannon E.K."/>
            <person name="Liu X."/>
            <person name="Gao D."/>
            <person name="Clevenger J."/>
            <person name="Dash S."/>
            <person name="Ren L."/>
            <person name="Moretzsohn M.C."/>
            <person name="Shirasawa K."/>
            <person name="Huang W."/>
            <person name="Vidigal B."/>
            <person name="Abernathy B."/>
            <person name="Chu Y."/>
            <person name="Niederhuth C.E."/>
            <person name="Umale P."/>
            <person name="Araujo A.C."/>
            <person name="Kozik A."/>
            <person name="Kim K.D."/>
            <person name="Burow M.D."/>
            <person name="Varshney R.K."/>
            <person name="Wang X."/>
            <person name="Zhang X."/>
            <person name="Barkley N."/>
            <person name="Guimaraes P.M."/>
            <person name="Isobe S."/>
            <person name="Guo B."/>
            <person name="Liao B."/>
            <person name="Stalker H.T."/>
            <person name="Schmitz R.J."/>
            <person name="Scheffler B.E."/>
            <person name="Leal-Bertioli S.C."/>
            <person name="Xun X."/>
            <person name="Jackson S.A."/>
            <person name="Michelmore R."/>
            <person name="Ozias-Akins P."/>
        </authorList>
    </citation>
    <scope>NUCLEOTIDE SEQUENCE [LARGE SCALE GENOMIC DNA]</scope>
    <source>
        <strain evidence="3">cv. V14167</strain>
    </source>
</reference>
<dbReference type="Pfam" id="PF10551">
    <property type="entry name" value="MULE"/>
    <property type="match status" value="1"/>
</dbReference>
<protein>
    <submittedName>
        <fullName evidence="4">Uncharacterized protein LOC107464691</fullName>
    </submittedName>
</protein>
<gene>
    <name evidence="4" type="primary">LOC107464691</name>
</gene>
<evidence type="ECO:0000313" key="3">
    <source>
        <dbReference type="Proteomes" id="UP000515211"/>
    </source>
</evidence>
<dbReference type="RefSeq" id="XP_052110145.1">
    <property type="nucleotide sequence ID" value="XM_052254185.1"/>
</dbReference>
<feature type="domain" description="MULE transposase" evidence="2">
    <location>
        <begin position="306"/>
        <end position="401"/>
    </location>
</feature>
<dbReference type="GeneID" id="107464691"/>
<dbReference type="PANTHER" id="PTHR31973">
    <property type="entry name" value="POLYPROTEIN, PUTATIVE-RELATED"/>
    <property type="match status" value="1"/>
</dbReference>
<dbReference type="InterPro" id="IPR018289">
    <property type="entry name" value="MULE_transposase_dom"/>
</dbReference>
<keyword evidence="3" id="KW-1185">Reference proteome</keyword>
<name>A0A9C6T572_ARADU</name>
<dbReference type="Proteomes" id="UP000515211">
    <property type="component" value="Chromosome 9"/>
</dbReference>
<evidence type="ECO:0000256" key="1">
    <source>
        <dbReference type="SAM" id="MobiDB-lite"/>
    </source>
</evidence>
<evidence type="ECO:0000259" key="2">
    <source>
        <dbReference type="Pfam" id="PF10551"/>
    </source>
</evidence>
<feature type="compositionally biased region" description="Basic and acidic residues" evidence="1">
    <location>
        <begin position="1"/>
        <end position="13"/>
    </location>
</feature>
<dbReference type="KEGG" id="adu:107464691"/>
<evidence type="ECO:0000313" key="4">
    <source>
        <dbReference type="RefSeq" id="XP_052110145.1"/>
    </source>
</evidence>
<sequence>MREGSCEDGRGSDAVEEEDEGSETSNDDDYEPRGSESSWSSESIARNASDHSLDFGDSDDDREGTEGLVDPAAPNVGKKKIIGGFGDEDPGYNSEDFLDILLSEDEEDMGKRFPIHRPLKNMSEYKWEVGTLYVSREEFKDCATAYAVSSGRGLRFSKVDLRRVKVECVEGCEWYAYCGKLKHERSWQLKSCNNKHNKHNCSRELKIGIMHAKWLSKVFLNKIAENPKIKLTTLMRKAYTKWNVELTKSKASRTNPGSSVHLKVQRPPEFASERPVPGVDLRPRFERVYVMLDACRRSFMACRPMIGLDGCFLKIPYGGWLLIAMGWDPNDQILPIAYAVFEAETKDSWTWFLQHLCNDLGVDKIRTCTFMSDQQKGLVPTFEELLPGVDHRFCVRHLYANFKKRYTGIQLKLMMWNAAKATYYQEWERRMTEIQKVDPGAYNYLMEIPTKYWCRHRFVCRPRCDTLVNNMCEVFNSILVEAREKPIVTMLEKIRVYIMKRCADNRDRIMPYNRDVLPRIRIKVEKQAELSWNWVSVYAGRDRYEVVSIQGGRKNLWWILGIMSARVGSSNCLGFPVHMR</sequence>
<feature type="compositionally biased region" description="Acidic residues" evidence="1">
    <location>
        <begin position="14"/>
        <end position="30"/>
    </location>
</feature>
<accession>A0A9C6T572</accession>
<reference evidence="4" key="2">
    <citation type="submission" date="2025-08" db="UniProtKB">
        <authorList>
            <consortium name="RefSeq"/>
        </authorList>
    </citation>
    <scope>IDENTIFICATION</scope>
    <source>
        <tissue evidence="4">Whole plant</tissue>
    </source>
</reference>
<proteinExistence type="predicted"/>
<feature type="region of interest" description="Disordered" evidence="1">
    <location>
        <begin position="1"/>
        <end position="73"/>
    </location>
</feature>
<dbReference type="PANTHER" id="PTHR31973:SF191">
    <property type="entry name" value="OS05G0489400 PROTEIN"/>
    <property type="match status" value="1"/>
</dbReference>
<dbReference type="AlphaFoldDB" id="A0A9C6T572"/>
<organism evidence="3 4">
    <name type="scientific">Arachis duranensis</name>
    <name type="common">Wild peanut</name>
    <dbReference type="NCBI Taxonomy" id="130453"/>
    <lineage>
        <taxon>Eukaryota</taxon>
        <taxon>Viridiplantae</taxon>
        <taxon>Streptophyta</taxon>
        <taxon>Embryophyta</taxon>
        <taxon>Tracheophyta</taxon>
        <taxon>Spermatophyta</taxon>
        <taxon>Magnoliopsida</taxon>
        <taxon>eudicotyledons</taxon>
        <taxon>Gunneridae</taxon>
        <taxon>Pentapetalae</taxon>
        <taxon>rosids</taxon>
        <taxon>fabids</taxon>
        <taxon>Fabales</taxon>
        <taxon>Fabaceae</taxon>
        <taxon>Papilionoideae</taxon>
        <taxon>50 kb inversion clade</taxon>
        <taxon>dalbergioids sensu lato</taxon>
        <taxon>Dalbergieae</taxon>
        <taxon>Pterocarpus clade</taxon>
        <taxon>Arachis</taxon>
    </lineage>
</organism>